<keyword evidence="2 4" id="KW-0378">Hydrolase</keyword>
<dbReference type="SUPFAM" id="SSF101478">
    <property type="entry name" value="ADP-ribosylglycohydrolase"/>
    <property type="match status" value="1"/>
</dbReference>
<feature type="binding site" evidence="3">
    <location>
        <position position="287"/>
    </location>
    <ligand>
        <name>Mg(2+)</name>
        <dbReference type="ChEBI" id="CHEBI:18420"/>
        <label>1</label>
    </ligand>
</feature>
<evidence type="ECO:0000256" key="3">
    <source>
        <dbReference type="PIRSR" id="PIRSR605502-1"/>
    </source>
</evidence>
<dbReference type="InterPro" id="IPR005502">
    <property type="entry name" value="Ribosyl_crysJ1"/>
</dbReference>
<feature type="binding site" evidence="3">
    <location>
        <position position="65"/>
    </location>
    <ligand>
        <name>Mg(2+)</name>
        <dbReference type="ChEBI" id="CHEBI:18420"/>
        <label>1</label>
    </ligand>
</feature>
<evidence type="ECO:0000256" key="1">
    <source>
        <dbReference type="ARBA" id="ARBA00010702"/>
    </source>
</evidence>
<keyword evidence="5" id="KW-1185">Reference proteome</keyword>
<dbReference type="Gene3D" id="1.10.4080.10">
    <property type="entry name" value="ADP-ribosylation/Crystallin J1"/>
    <property type="match status" value="1"/>
</dbReference>
<dbReference type="GO" id="GO:0046872">
    <property type="term" value="F:metal ion binding"/>
    <property type="evidence" value="ECO:0007669"/>
    <property type="project" value="UniProtKB-KW"/>
</dbReference>
<proteinExistence type="inferred from homology"/>
<organism evidence="4 5">
    <name type="scientific">Cryobacterium algoritolerans</name>
    <dbReference type="NCBI Taxonomy" id="1259184"/>
    <lineage>
        <taxon>Bacteria</taxon>
        <taxon>Bacillati</taxon>
        <taxon>Actinomycetota</taxon>
        <taxon>Actinomycetes</taxon>
        <taxon>Micrococcales</taxon>
        <taxon>Microbacteriaceae</taxon>
        <taxon>Cryobacterium</taxon>
    </lineage>
</organism>
<dbReference type="Pfam" id="PF03747">
    <property type="entry name" value="ADP_ribosyl_GH"/>
    <property type="match status" value="1"/>
</dbReference>
<dbReference type="EMBL" id="SOFP01000003">
    <property type="protein sequence ID" value="TFC21528.1"/>
    <property type="molecule type" value="Genomic_DNA"/>
</dbReference>
<feature type="binding site" evidence="3">
    <location>
        <position position="284"/>
    </location>
    <ligand>
        <name>Mg(2+)</name>
        <dbReference type="ChEBI" id="CHEBI:18420"/>
        <label>1</label>
    </ligand>
</feature>
<dbReference type="InterPro" id="IPR036705">
    <property type="entry name" value="Ribosyl_crysJ1_sf"/>
</dbReference>
<reference evidence="4 5" key="1">
    <citation type="submission" date="2019-03" db="EMBL/GenBank/DDBJ databases">
        <title>Genomics of glacier-inhabiting Cryobacterium strains.</title>
        <authorList>
            <person name="Liu Q."/>
            <person name="Xin Y.-H."/>
        </authorList>
    </citation>
    <scope>NUCLEOTIDE SEQUENCE [LARGE SCALE GENOMIC DNA]</scope>
    <source>
        <strain evidence="4 5">MDT1-3</strain>
    </source>
</reference>
<comment type="caution">
    <text evidence="4">The sequence shown here is derived from an EMBL/GenBank/DDBJ whole genome shotgun (WGS) entry which is preliminary data.</text>
</comment>
<feature type="binding site" evidence="3">
    <location>
        <position position="67"/>
    </location>
    <ligand>
        <name>Mg(2+)</name>
        <dbReference type="ChEBI" id="CHEBI:18420"/>
        <label>1</label>
    </ligand>
</feature>
<feature type="binding site" evidence="3">
    <location>
        <position position="66"/>
    </location>
    <ligand>
        <name>Mg(2+)</name>
        <dbReference type="ChEBI" id="CHEBI:18420"/>
        <label>1</label>
    </ligand>
</feature>
<dbReference type="PANTHER" id="PTHR16222:SF24">
    <property type="entry name" value="ADP-RIBOSYLHYDROLASE ARH3"/>
    <property type="match status" value="1"/>
</dbReference>
<protein>
    <submittedName>
        <fullName evidence="4">ADP-ribosylglycohydrolase family protein</fullName>
    </submittedName>
</protein>
<dbReference type="PANTHER" id="PTHR16222">
    <property type="entry name" value="ADP-RIBOSYLGLYCOHYDROLASE"/>
    <property type="match status" value="1"/>
</dbReference>
<dbReference type="AlphaFoldDB" id="A0A4R8WXL4"/>
<sequence>MGTESAERDRALGAFHGLALGDALGMPTQSMSRSDILADYGRITGFRDAGPRQRIAVGMRAGTITDDTEQAVMLAGLLIDGRGHVDPGVFAARLREWEHGMKARGSLDLLGPSTTAALRRLTDGESALTSGRFGSTNGAAMRITPVGIAFGLAPTGVFVDAVAEASLVTHNTSLGIGSAAAVAAAVSAGVAGSTLENAIENAIMAAAEGEQRGHWVAGSSIAARIRWAVGHLAGLHPDDQADAVCALIGTSVAAQESVVTALALAAVSRNPWETLCLVAGLGGDTDTIAAICGAVLGSVHGLQAWPAAELDTLRTVNDLDLPVLVDGLLELRRAHHG</sequence>
<feature type="binding site" evidence="3">
    <location>
        <position position="286"/>
    </location>
    <ligand>
        <name>Mg(2+)</name>
        <dbReference type="ChEBI" id="CHEBI:18420"/>
        <label>1</label>
    </ligand>
</feature>
<evidence type="ECO:0000313" key="4">
    <source>
        <dbReference type="EMBL" id="TFC21528.1"/>
    </source>
</evidence>
<keyword evidence="3" id="KW-0479">Metal-binding</keyword>
<gene>
    <name evidence="4" type="ORF">E3O19_00115</name>
</gene>
<dbReference type="Proteomes" id="UP000298412">
    <property type="component" value="Unassembled WGS sequence"/>
</dbReference>
<comment type="cofactor">
    <cofactor evidence="3">
        <name>Mg(2+)</name>
        <dbReference type="ChEBI" id="CHEBI:18420"/>
    </cofactor>
    <text evidence="3">Binds 2 magnesium ions per subunit.</text>
</comment>
<keyword evidence="3" id="KW-0460">Magnesium</keyword>
<accession>A0A4R8WXL4</accession>
<dbReference type="OrthoDB" id="2822542at2"/>
<name>A0A4R8WXL4_9MICO</name>
<evidence type="ECO:0000313" key="5">
    <source>
        <dbReference type="Proteomes" id="UP000298412"/>
    </source>
</evidence>
<comment type="similarity">
    <text evidence="1">Belongs to the ADP-ribosylglycohydrolase family.</text>
</comment>
<evidence type="ECO:0000256" key="2">
    <source>
        <dbReference type="ARBA" id="ARBA00022801"/>
    </source>
</evidence>
<dbReference type="GO" id="GO:0016787">
    <property type="term" value="F:hydrolase activity"/>
    <property type="evidence" value="ECO:0007669"/>
    <property type="project" value="UniProtKB-KW"/>
</dbReference>
<dbReference type="InterPro" id="IPR050792">
    <property type="entry name" value="ADP-ribosylglycohydrolase"/>
</dbReference>